<dbReference type="Proteomes" id="UP000532311">
    <property type="component" value="Unassembled WGS sequence"/>
</dbReference>
<dbReference type="AlphaFoldDB" id="A0A8H5XX78"/>
<evidence type="ECO:0000313" key="5">
    <source>
        <dbReference type="EMBL" id="KAF5701813.1"/>
    </source>
</evidence>
<protein>
    <recommendedName>
        <fullName evidence="4">CENP-V/GFA domain-containing protein</fullName>
    </recommendedName>
</protein>
<organism evidence="5 6">
    <name type="scientific">Fusarium globosum</name>
    <dbReference type="NCBI Taxonomy" id="78864"/>
    <lineage>
        <taxon>Eukaryota</taxon>
        <taxon>Fungi</taxon>
        <taxon>Dikarya</taxon>
        <taxon>Ascomycota</taxon>
        <taxon>Pezizomycotina</taxon>
        <taxon>Sordariomycetes</taxon>
        <taxon>Hypocreomycetidae</taxon>
        <taxon>Hypocreales</taxon>
        <taxon>Nectriaceae</taxon>
        <taxon>Fusarium</taxon>
        <taxon>Fusarium fujikuroi species complex</taxon>
    </lineage>
</organism>
<feature type="domain" description="CENP-V/GFA" evidence="4">
    <location>
        <begin position="93"/>
        <end position="150"/>
    </location>
</feature>
<dbReference type="SUPFAM" id="SSF51316">
    <property type="entry name" value="Mss4-like"/>
    <property type="match status" value="1"/>
</dbReference>
<accession>A0A8H5XX78</accession>
<keyword evidence="3" id="KW-0862">Zinc</keyword>
<name>A0A8H5XX78_9HYPO</name>
<sequence length="170" mass="19042">MYLSLPEIPSTNSEALLSAARSIWVQVLVRDRTLPTHRQLFLGSGPRLGLTLFDSEVIRKGSRNYLFRGSCIGKFIAQDVKVSTTADDAIAKYSLSDTSSGSSKEKAFCRTCGCTLWTIPAAAKGKFYMIRLPLLDQGLNFQPANEIFIRNRPTWVEPVKDAGQWHEMRK</sequence>
<dbReference type="EMBL" id="JAAQPF010000472">
    <property type="protein sequence ID" value="KAF5701813.1"/>
    <property type="molecule type" value="Genomic_DNA"/>
</dbReference>
<dbReference type="InterPro" id="IPR006913">
    <property type="entry name" value="CENP-V/GFA"/>
</dbReference>
<evidence type="ECO:0000256" key="1">
    <source>
        <dbReference type="ARBA" id="ARBA00005495"/>
    </source>
</evidence>
<dbReference type="GO" id="GO:0046872">
    <property type="term" value="F:metal ion binding"/>
    <property type="evidence" value="ECO:0007669"/>
    <property type="project" value="UniProtKB-KW"/>
</dbReference>
<comment type="similarity">
    <text evidence="1">Belongs to the Gfa family.</text>
</comment>
<proteinExistence type="inferred from homology"/>
<comment type="caution">
    <text evidence="5">The sequence shown here is derived from an EMBL/GenBank/DDBJ whole genome shotgun (WGS) entry which is preliminary data.</text>
</comment>
<dbReference type="Pfam" id="PF04828">
    <property type="entry name" value="GFA"/>
    <property type="match status" value="1"/>
</dbReference>
<evidence type="ECO:0000256" key="3">
    <source>
        <dbReference type="ARBA" id="ARBA00022833"/>
    </source>
</evidence>
<evidence type="ECO:0000256" key="2">
    <source>
        <dbReference type="ARBA" id="ARBA00022723"/>
    </source>
</evidence>
<dbReference type="InterPro" id="IPR011057">
    <property type="entry name" value="Mss4-like_sf"/>
</dbReference>
<gene>
    <name evidence="5" type="ORF">FGLOB1_9925</name>
</gene>
<evidence type="ECO:0000313" key="6">
    <source>
        <dbReference type="Proteomes" id="UP000532311"/>
    </source>
</evidence>
<dbReference type="Gene3D" id="3.90.1590.10">
    <property type="entry name" value="glutathione-dependent formaldehyde- activating enzyme (gfa)"/>
    <property type="match status" value="1"/>
</dbReference>
<dbReference type="GO" id="GO:0016846">
    <property type="term" value="F:carbon-sulfur lyase activity"/>
    <property type="evidence" value="ECO:0007669"/>
    <property type="project" value="InterPro"/>
</dbReference>
<reference evidence="5 6" key="1">
    <citation type="submission" date="2020-05" db="EMBL/GenBank/DDBJ databases">
        <title>Identification and distribution of gene clusters putatively required for synthesis of sphingolipid metabolism inhibitors in phylogenetically diverse species of the filamentous fungus Fusarium.</title>
        <authorList>
            <person name="Kim H.-S."/>
            <person name="Busman M."/>
            <person name="Brown D.W."/>
            <person name="Divon H."/>
            <person name="Uhlig S."/>
            <person name="Proctor R.H."/>
        </authorList>
    </citation>
    <scope>NUCLEOTIDE SEQUENCE [LARGE SCALE GENOMIC DNA]</scope>
    <source>
        <strain evidence="5 6">NRRL 26131</strain>
    </source>
</reference>
<keyword evidence="6" id="KW-1185">Reference proteome</keyword>
<evidence type="ECO:0000259" key="4">
    <source>
        <dbReference type="Pfam" id="PF04828"/>
    </source>
</evidence>
<keyword evidence="2" id="KW-0479">Metal-binding</keyword>